<gene>
    <name evidence="3" type="ORF">SAMN04488546_0371</name>
</gene>
<dbReference type="InterPro" id="IPR025351">
    <property type="entry name" value="Pvc16_N"/>
</dbReference>
<evidence type="ECO:0000313" key="4">
    <source>
        <dbReference type="Proteomes" id="UP000198507"/>
    </source>
</evidence>
<evidence type="ECO:0000313" key="3">
    <source>
        <dbReference type="EMBL" id="SES75074.1"/>
    </source>
</evidence>
<feature type="domain" description="Pvc16 N-terminal" evidence="2">
    <location>
        <begin position="9"/>
        <end position="194"/>
    </location>
</feature>
<feature type="region of interest" description="Disordered" evidence="1">
    <location>
        <begin position="395"/>
        <end position="415"/>
    </location>
</feature>
<dbReference type="AlphaFoldDB" id="A0A1H9Z0T1"/>
<dbReference type="Proteomes" id="UP000198507">
    <property type="component" value="Unassembled WGS sequence"/>
</dbReference>
<evidence type="ECO:0000259" key="2">
    <source>
        <dbReference type="Pfam" id="PF14065"/>
    </source>
</evidence>
<sequence length="415" mass="43312">MANHLAIATVTEALRLRLAGAIGAEVAGADVAARRPQATDGDARSQVTIFLYRITPNAALRNEDLPTRGSDPTEVRRRPRAAVDLHYLLSFSGDEEQLVPQRMLGTSLAALHSAPGLSRAELAAASQGEPWLTESDLAEELESVHFSPGDLSLDDMSKVWSTFLQVPYRLSVAYGASVVLIEAPVATREPLPVQQGGVDAVAARQPVVDRVRPGGGDAAAGAPSELEVLGRNLRGPSTAVRFDGGDPRPVTTVTDTRIVVPAAGLPAGVHVVQVVHRVAIGVPPLPHDAVESAGVSFVLRPAVTATFEPAAGPSPDPAAGAVVVEFAPSLAAGQRVVLMLNEHLDPLPSGRTLGFHRLEPEAVPSAGATTLRFRRGTVPAGTYLVRVQVDGAESTLDLRRGGTPPSAPTPQVTLP</sequence>
<name>A0A1H9Z0T1_9ACTN</name>
<dbReference type="RefSeq" id="WP_175486286.1">
    <property type="nucleotide sequence ID" value="NZ_FOIE01000001.1"/>
</dbReference>
<accession>A0A1H9Z0T1</accession>
<dbReference type="EMBL" id="FOIE01000001">
    <property type="protein sequence ID" value="SES75074.1"/>
    <property type="molecule type" value="Genomic_DNA"/>
</dbReference>
<organism evidence="3 4">
    <name type="scientific">Geodermatophilus poikilotrophus</name>
    <dbReference type="NCBI Taxonomy" id="1333667"/>
    <lineage>
        <taxon>Bacteria</taxon>
        <taxon>Bacillati</taxon>
        <taxon>Actinomycetota</taxon>
        <taxon>Actinomycetes</taxon>
        <taxon>Geodermatophilales</taxon>
        <taxon>Geodermatophilaceae</taxon>
        <taxon>Geodermatophilus</taxon>
    </lineage>
</organism>
<dbReference type="Pfam" id="PF14065">
    <property type="entry name" value="Pvc16_N"/>
    <property type="match status" value="1"/>
</dbReference>
<reference evidence="4" key="1">
    <citation type="submission" date="2016-10" db="EMBL/GenBank/DDBJ databases">
        <authorList>
            <person name="Varghese N."/>
            <person name="Submissions S."/>
        </authorList>
    </citation>
    <scope>NUCLEOTIDE SEQUENCE [LARGE SCALE GENOMIC DNA]</scope>
    <source>
        <strain evidence="4">DSM 44209</strain>
    </source>
</reference>
<protein>
    <recommendedName>
        <fullName evidence="2">Pvc16 N-terminal domain-containing protein</fullName>
    </recommendedName>
</protein>
<proteinExistence type="predicted"/>
<keyword evidence="4" id="KW-1185">Reference proteome</keyword>
<evidence type="ECO:0000256" key="1">
    <source>
        <dbReference type="SAM" id="MobiDB-lite"/>
    </source>
</evidence>